<feature type="transmembrane region" description="Helical" evidence="6">
    <location>
        <begin position="157"/>
        <end position="176"/>
    </location>
</feature>
<feature type="transmembrane region" description="Helical" evidence="6">
    <location>
        <begin position="129"/>
        <end position="150"/>
    </location>
</feature>
<evidence type="ECO:0000256" key="3">
    <source>
        <dbReference type="ARBA" id="ARBA00022692"/>
    </source>
</evidence>
<feature type="transmembrane region" description="Helical" evidence="6">
    <location>
        <begin position="67"/>
        <end position="85"/>
    </location>
</feature>
<feature type="transmembrane region" description="Helical" evidence="6">
    <location>
        <begin position="196"/>
        <end position="215"/>
    </location>
</feature>
<evidence type="ECO:0000256" key="5">
    <source>
        <dbReference type="ARBA" id="ARBA00023136"/>
    </source>
</evidence>
<evidence type="ECO:0000313" key="9">
    <source>
        <dbReference type="Proteomes" id="UP001220962"/>
    </source>
</evidence>
<dbReference type="InterPro" id="IPR005496">
    <property type="entry name" value="Integral_membrane_TerC"/>
</dbReference>
<dbReference type="GO" id="GO:0016020">
    <property type="term" value="C:membrane"/>
    <property type="evidence" value="ECO:0007669"/>
    <property type="project" value="UniProtKB-SubCell"/>
</dbReference>
<proteinExistence type="inferred from homology"/>
<accession>A0AAX3MW34</accession>
<dbReference type="Proteomes" id="UP001220962">
    <property type="component" value="Chromosome"/>
</dbReference>
<keyword evidence="10" id="KW-1185">Reference proteome</keyword>
<gene>
    <name evidence="7" type="ORF">PUW23_18790</name>
    <name evidence="8" type="ORF">PUW25_18625</name>
</gene>
<evidence type="ECO:0000256" key="2">
    <source>
        <dbReference type="ARBA" id="ARBA00007511"/>
    </source>
</evidence>
<evidence type="ECO:0000313" key="8">
    <source>
        <dbReference type="EMBL" id="WDI01267.1"/>
    </source>
</evidence>
<dbReference type="NCBIfam" id="TIGR03717">
    <property type="entry name" value="R_switched_YjbE"/>
    <property type="match status" value="1"/>
</dbReference>
<dbReference type="EMBL" id="CP118101">
    <property type="protein sequence ID" value="WDH81552.1"/>
    <property type="molecule type" value="Genomic_DNA"/>
</dbReference>
<dbReference type="PANTHER" id="PTHR30238:SF4">
    <property type="entry name" value="SLL1022 PROTEIN"/>
    <property type="match status" value="1"/>
</dbReference>
<comment type="similarity">
    <text evidence="2">Belongs to the TerC family.</text>
</comment>
<feature type="transmembrane region" description="Helical" evidence="6">
    <location>
        <begin position="40"/>
        <end position="61"/>
    </location>
</feature>
<dbReference type="Pfam" id="PF03741">
    <property type="entry name" value="TerC"/>
    <property type="match status" value="1"/>
</dbReference>
<organism evidence="7 9">
    <name type="scientific">Paenibacillus urinalis</name>
    <dbReference type="NCBI Taxonomy" id="521520"/>
    <lineage>
        <taxon>Bacteria</taxon>
        <taxon>Bacillati</taxon>
        <taxon>Bacillota</taxon>
        <taxon>Bacilli</taxon>
        <taxon>Bacillales</taxon>
        <taxon>Paenibacillaceae</taxon>
        <taxon>Paenibacillus</taxon>
    </lineage>
</organism>
<dbReference type="InterPro" id="IPR022301">
    <property type="entry name" value="Integral_membrane_YjbE"/>
</dbReference>
<dbReference type="EMBL" id="CP118108">
    <property type="protein sequence ID" value="WDI01267.1"/>
    <property type="molecule type" value="Genomic_DNA"/>
</dbReference>
<name>A0AAX3MW34_9BACL</name>
<evidence type="ECO:0000313" key="10">
    <source>
        <dbReference type="Proteomes" id="UP001221519"/>
    </source>
</evidence>
<dbReference type="PANTHER" id="PTHR30238">
    <property type="entry name" value="MEMBRANE BOUND PREDICTED REDOX MODULATOR"/>
    <property type="match status" value="1"/>
</dbReference>
<keyword evidence="3 6" id="KW-0812">Transmembrane</keyword>
<feature type="transmembrane region" description="Helical" evidence="6">
    <location>
        <begin position="6"/>
        <end position="28"/>
    </location>
</feature>
<comment type="subcellular location">
    <subcellularLocation>
        <location evidence="1">Membrane</location>
        <topology evidence="1">Multi-pass membrane protein</topology>
    </subcellularLocation>
</comment>
<evidence type="ECO:0000256" key="4">
    <source>
        <dbReference type="ARBA" id="ARBA00022989"/>
    </source>
</evidence>
<reference evidence="7 10" key="1">
    <citation type="submission" date="2023-02" db="EMBL/GenBank/DDBJ databases">
        <title>Pathogen: clinical or host-associated sample.</title>
        <authorList>
            <person name="Hergert J."/>
            <person name="Casey R."/>
            <person name="Wagner J."/>
            <person name="Young E.L."/>
            <person name="Oakeson K.F."/>
        </authorList>
    </citation>
    <scope>NUCLEOTIDE SEQUENCE</scope>
    <source>
        <strain evidence="8 10">2022CK-00829</strain>
        <strain evidence="7">2022CK-00830</strain>
    </source>
</reference>
<evidence type="ECO:0000256" key="6">
    <source>
        <dbReference type="SAM" id="Phobius"/>
    </source>
</evidence>
<sequence>MDDVWLILQILMINLVLSGDNAVVIAMASRNLPEQSRNRAVWWGAFGAVLLRCILTFIAVLILGIPFIQAAGGLMLLYIAFKLLSEEDGNVNVKQSTTLWSAVYTILVADFVMSLDNVLAIAAIADGDLALIVIGIAISIPIVVWGSGIIVKLLHRFPILVFAGSAILAYTSGEMVLRDPKLGLWLQEIFAGYEALLPALCVILVMLGGAFLKVLRYRIDT</sequence>
<dbReference type="RefSeq" id="WP_047910843.1">
    <property type="nucleotide sequence ID" value="NZ_CP118101.1"/>
</dbReference>
<protein>
    <submittedName>
        <fullName evidence="7">TerC family protein</fullName>
    </submittedName>
</protein>
<evidence type="ECO:0000313" key="7">
    <source>
        <dbReference type="EMBL" id="WDH81552.1"/>
    </source>
</evidence>
<keyword evidence="5 6" id="KW-0472">Membrane</keyword>
<keyword evidence="4 6" id="KW-1133">Transmembrane helix</keyword>
<dbReference type="AlphaFoldDB" id="A0AAX3MW34"/>
<feature type="transmembrane region" description="Helical" evidence="6">
    <location>
        <begin position="97"/>
        <end position="123"/>
    </location>
</feature>
<dbReference type="Proteomes" id="UP001221519">
    <property type="component" value="Chromosome"/>
</dbReference>
<evidence type="ECO:0000256" key="1">
    <source>
        <dbReference type="ARBA" id="ARBA00004141"/>
    </source>
</evidence>